<feature type="domain" description="Rod shape-determining protein MreC beta-barrel core" evidence="7">
    <location>
        <begin position="121"/>
        <end position="270"/>
    </location>
</feature>
<gene>
    <name evidence="8" type="ORF">LY28_02193</name>
</gene>
<reference evidence="8 9" key="1">
    <citation type="submission" date="2018-06" db="EMBL/GenBank/DDBJ databases">
        <title>Genomic Encyclopedia of Type Strains, Phase I: the one thousand microbial genomes (KMG-I) project.</title>
        <authorList>
            <person name="Kyrpides N."/>
        </authorList>
    </citation>
    <scope>NUCLEOTIDE SEQUENCE [LARGE SCALE GENOMIC DNA]</scope>
    <source>
        <strain evidence="8 9">DSM 19573</strain>
    </source>
</reference>
<dbReference type="GO" id="GO:0008360">
    <property type="term" value="P:regulation of cell shape"/>
    <property type="evidence" value="ECO:0007669"/>
    <property type="project" value="UniProtKB-KW"/>
</dbReference>
<dbReference type="InterPro" id="IPR042175">
    <property type="entry name" value="Cell/Rod_MreC_2"/>
</dbReference>
<dbReference type="InterPro" id="IPR042177">
    <property type="entry name" value="Cell/Rod_1"/>
</dbReference>
<evidence type="ECO:0000313" key="9">
    <source>
        <dbReference type="Proteomes" id="UP000248132"/>
    </source>
</evidence>
<dbReference type="InterPro" id="IPR007221">
    <property type="entry name" value="MreC"/>
</dbReference>
<keyword evidence="3 5" id="KW-0133">Cell shape</keyword>
<comment type="similarity">
    <text evidence="1 5">Belongs to the MreC family.</text>
</comment>
<comment type="function">
    <text evidence="5">Involved in formation and maintenance of cell shape.</text>
</comment>
<evidence type="ECO:0000256" key="3">
    <source>
        <dbReference type="ARBA" id="ARBA00022960"/>
    </source>
</evidence>
<evidence type="ECO:0000256" key="5">
    <source>
        <dbReference type="PIRNR" id="PIRNR038471"/>
    </source>
</evidence>
<keyword evidence="9" id="KW-1185">Reference proteome</keyword>
<proteinExistence type="inferred from homology"/>
<evidence type="ECO:0000313" key="8">
    <source>
        <dbReference type="EMBL" id="PYG87288.1"/>
    </source>
</evidence>
<dbReference type="Pfam" id="PF04085">
    <property type="entry name" value="MreC"/>
    <property type="match status" value="1"/>
</dbReference>
<evidence type="ECO:0000256" key="4">
    <source>
        <dbReference type="ARBA" id="ARBA00032089"/>
    </source>
</evidence>
<evidence type="ECO:0000256" key="1">
    <source>
        <dbReference type="ARBA" id="ARBA00009369"/>
    </source>
</evidence>
<dbReference type="Proteomes" id="UP000248132">
    <property type="component" value="Unassembled WGS sequence"/>
</dbReference>
<dbReference type="EMBL" id="QKMR01000012">
    <property type="protein sequence ID" value="PYG87288.1"/>
    <property type="molecule type" value="Genomic_DNA"/>
</dbReference>
<evidence type="ECO:0000256" key="6">
    <source>
        <dbReference type="SAM" id="Coils"/>
    </source>
</evidence>
<feature type="coiled-coil region" evidence="6">
    <location>
        <begin position="67"/>
        <end position="94"/>
    </location>
</feature>
<organism evidence="8 9">
    <name type="scientific">Ruminiclostridium sufflavum DSM 19573</name>
    <dbReference type="NCBI Taxonomy" id="1121337"/>
    <lineage>
        <taxon>Bacteria</taxon>
        <taxon>Bacillati</taxon>
        <taxon>Bacillota</taxon>
        <taxon>Clostridia</taxon>
        <taxon>Eubacteriales</taxon>
        <taxon>Oscillospiraceae</taxon>
        <taxon>Ruminiclostridium</taxon>
    </lineage>
</organism>
<evidence type="ECO:0000256" key="2">
    <source>
        <dbReference type="ARBA" id="ARBA00013855"/>
    </source>
</evidence>
<dbReference type="Gene3D" id="2.40.10.340">
    <property type="entry name" value="Rod shape-determining protein MreC, domain 1"/>
    <property type="match status" value="1"/>
</dbReference>
<dbReference type="OrthoDB" id="9792313at2"/>
<dbReference type="Gene3D" id="2.40.10.350">
    <property type="entry name" value="Rod shape-determining protein MreC, domain 2"/>
    <property type="match status" value="1"/>
</dbReference>
<dbReference type="RefSeq" id="WP_110462223.1">
    <property type="nucleotide sequence ID" value="NZ_QKMR01000012.1"/>
</dbReference>
<dbReference type="PANTHER" id="PTHR34138:SF1">
    <property type="entry name" value="CELL SHAPE-DETERMINING PROTEIN MREC"/>
    <property type="match status" value="1"/>
</dbReference>
<dbReference type="PIRSF" id="PIRSF038471">
    <property type="entry name" value="MreC"/>
    <property type="match status" value="1"/>
</dbReference>
<comment type="caution">
    <text evidence="8">The sequence shown here is derived from an EMBL/GenBank/DDBJ whole genome shotgun (WGS) entry which is preliminary data.</text>
</comment>
<dbReference type="GO" id="GO:0005886">
    <property type="term" value="C:plasma membrane"/>
    <property type="evidence" value="ECO:0007669"/>
    <property type="project" value="TreeGrafter"/>
</dbReference>
<name>A0A318XLL1_9FIRM</name>
<sequence length="292" mass="31798">MKLFTGKSLIILIISLVLIVCIGLSVNSGSSVNWIGNIISVPFSSVGKVLSYAGQQIEEGVALFDDVERLRAENKRLNETIDKFNNERTEYLRLKSENDDLKNVLKMRKDFEDFEFIGANVIAKDSGSFFNIFLADKGFTSGINNNMPVITSKGLVGKVTSSQPFSSKIISIIEDGSAASAIVAKTGDLVVVKGDSRFSKDGLCKIEYIPADLDLSQGDVIETSGMGGIYPKGIIIGTVKEVRQGESDLDKYAIIEPAVDLRRLTQVVILRDKASEESGKEDVTAEMELADK</sequence>
<dbReference type="PANTHER" id="PTHR34138">
    <property type="entry name" value="CELL SHAPE-DETERMINING PROTEIN MREC"/>
    <property type="match status" value="1"/>
</dbReference>
<dbReference type="AlphaFoldDB" id="A0A318XLL1"/>
<dbReference type="NCBIfam" id="TIGR00219">
    <property type="entry name" value="mreC"/>
    <property type="match status" value="1"/>
</dbReference>
<dbReference type="InterPro" id="IPR055342">
    <property type="entry name" value="MreC_beta-barrel_core"/>
</dbReference>
<accession>A0A318XLL1</accession>
<evidence type="ECO:0000259" key="7">
    <source>
        <dbReference type="Pfam" id="PF04085"/>
    </source>
</evidence>
<keyword evidence="6" id="KW-0175">Coiled coil</keyword>
<protein>
    <recommendedName>
        <fullName evidence="2 5">Cell shape-determining protein MreC</fullName>
    </recommendedName>
    <alternativeName>
        <fullName evidence="4 5">Cell shape protein MreC</fullName>
    </alternativeName>
</protein>